<dbReference type="AlphaFoldDB" id="A0A1H5UP79"/>
<dbReference type="STRING" id="96773.Tchl_0680"/>
<gene>
    <name evidence="1" type="ORF">Tchl_0680</name>
</gene>
<reference evidence="1 2" key="1">
    <citation type="submission" date="2016-12" db="EMBL/GenBank/DDBJ databases">
        <title>Complete genome sequence of Thauera chlorobenzoica, a Betaproteobacterium degrading haloaromatics anaerobically to CO2 and halides.</title>
        <authorList>
            <person name="Goris T."/>
            <person name="Mergelsberg M."/>
            <person name="Boll M."/>
        </authorList>
    </citation>
    <scope>NUCLEOTIDE SEQUENCE [LARGE SCALE GENOMIC DNA]</scope>
    <source>
        <strain evidence="1 2">3CB1</strain>
    </source>
</reference>
<proteinExistence type="predicted"/>
<keyword evidence="2" id="KW-1185">Reference proteome</keyword>
<accession>A0A1H5UP79</accession>
<dbReference type="EMBL" id="CP018839">
    <property type="protein sequence ID" value="APR03544.1"/>
    <property type="molecule type" value="Genomic_DNA"/>
</dbReference>
<name>A0A1H5UP79_9RHOO</name>
<evidence type="ECO:0000313" key="1">
    <source>
        <dbReference type="EMBL" id="APR03544.1"/>
    </source>
</evidence>
<evidence type="ECO:0000313" key="2">
    <source>
        <dbReference type="Proteomes" id="UP000185739"/>
    </source>
</evidence>
<dbReference type="KEGG" id="tcl:Tchl_0680"/>
<sequence length="137" mass="15035">MSTAIRKQTSRYLAGLLTALMLVSPAAFAETINGKINGLQCAISGFVCPVDQVDAMVTLERDFVLQQADGVYYTLTNVDRGVKARYALQEATVTGKVNKFYKAVDVDTLQVGGKTVWSKKMQQELADELYKSLYATP</sequence>
<organism evidence="1 2">
    <name type="scientific">Thauera chlorobenzoica</name>
    <dbReference type="NCBI Taxonomy" id="96773"/>
    <lineage>
        <taxon>Bacteria</taxon>
        <taxon>Pseudomonadati</taxon>
        <taxon>Pseudomonadota</taxon>
        <taxon>Betaproteobacteria</taxon>
        <taxon>Rhodocyclales</taxon>
        <taxon>Zoogloeaceae</taxon>
        <taxon>Thauera</taxon>
    </lineage>
</organism>
<dbReference type="Proteomes" id="UP000185739">
    <property type="component" value="Chromosome"/>
</dbReference>
<protein>
    <submittedName>
        <fullName evidence="1">Uncharacterized protein</fullName>
    </submittedName>
</protein>
<dbReference type="RefSeq" id="WP_075147148.1">
    <property type="nucleotide sequence ID" value="NZ_CP018839.1"/>
</dbReference>